<gene>
    <name evidence="1" type="ORF">GGX14DRAFT_394953</name>
    <name evidence="2" type="ORF">GGX14DRAFT_638064</name>
</gene>
<protein>
    <submittedName>
        <fullName evidence="1">Uncharacterized protein</fullName>
    </submittedName>
</protein>
<accession>A0AAD6VI16</accession>
<comment type="caution">
    <text evidence="1">The sequence shown here is derived from an EMBL/GenBank/DDBJ whole genome shotgun (WGS) entry which is preliminary data.</text>
</comment>
<sequence length="205" mass="22082">MSPSSPAPLLSPLPVLNVVSHLQHTCPAAAAFALGPLLNEQRTLSRLKSQCMLPLDLFHQAGAMRTFCIRKPRVAAATELATTSVATMVIVCQQCPDISVPTVYAYVPTRDNAVGLPFSVISYEALPLGTKLIGVRNFARIVAQLHFRATGSISFKFSAAATEPESATAARATSTLSRRCRRLRRRRHAAGTGMGTVTAARKRRL</sequence>
<evidence type="ECO:0000313" key="3">
    <source>
        <dbReference type="Proteomes" id="UP001219525"/>
    </source>
</evidence>
<dbReference type="AlphaFoldDB" id="A0AAD6VI16"/>
<dbReference type="Proteomes" id="UP001219525">
    <property type="component" value="Unassembled WGS sequence"/>
</dbReference>
<dbReference type="EMBL" id="JARJCW010000004">
    <property type="protein sequence ID" value="KAJ7225285.1"/>
    <property type="molecule type" value="Genomic_DNA"/>
</dbReference>
<proteinExistence type="predicted"/>
<name>A0AAD6VI16_9AGAR</name>
<organism evidence="1 3">
    <name type="scientific">Mycena pura</name>
    <dbReference type="NCBI Taxonomy" id="153505"/>
    <lineage>
        <taxon>Eukaryota</taxon>
        <taxon>Fungi</taxon>
        <taxon>Dikarya</taxon>
        <taxon>Basidiomycota</taxon>
        <taxon>Agaricomycotina</taxon>
        <taxon>Agaricomycetes</taxon>
        <taxon>Agaricomycetidae</taxon>
        <taxon>Agaricales</taxon>
        <taxon>Marasmiineae</taxon>
        <taxon>Mycenaceae</taxon>
        <taxon>Mycena</taxon>
    </lineage>
</organism>
<reference evidence="1" key="1">
    <citation type="submission" date="2023-03" db="EMBL/GenBank/DDBJ databases">
        <title>Massive genome expansion in bonnet fungi (Mycena s.s.) driven by repeated elements and novel gene families across ecological guilds.</title>
        <authorList>
            <consortium name="Lawrence Berkeley National Laboratory"/>
            <person name="Harder C.B."/>
            <person name="Miyauchi S."/>
            <person name="Viragh M."/>
            <person name="Kuo A."/>
            <person name="Thoen E."/>
            <person name="Andreopoulos B."/>
            <person name="Lu D."/>
            <person name="Skrede I."/>
            <person name="Drula E."/>
            <person name="Henrissat B."/>
            <person name="Morin E."/>
            <person name="Kohler A."/>
            <person name="Barry K."/>
            <person name="LaButti K."/>
            <person name="Morin E."/>
            <person name="Salamov A."/>
            <person name="Lipzen A."/>
            <person name="Mereny Z."/>
            <person name="Hegedus B."/>
            <person name="Baldrian P."/>
            <person name="Stursova M."/>
            <person name="Weitz H."/>
            <person name="Taylor A."/>
            <person name="Grigoriev I.V."/>
            <person name="Nagy L.G."/>
            <person name="Martin F."/>
            <person name="Kauserud H."/>
        </authorList>
    </citation>
    <scope>NUCLEOTIDE SEQUENCE</scope>
    <source>
        <strain evidence="1">9144</strain>
    </source>
</reference>
<evidence type="ECO:0000313" key="1">
    <source>
        <dbReference type="EMBL" id="KAJ7210158.1"/>
    </source>
</evidence>
<dbReference type="EMBL" id="JARJCW010000029">
    <property type="protein sequence ID" value="KAJ7210158.1"/>
    <property type="molecule type" value="Genomic_DNA"/>
</dbReference>
<keyword evidence="3" id="KW-1185">Reference proteome</keyword>
<evidence type="ECO:0000313" key="2">
    <source>
        <dbReference type="EMBL" id="KAJ7225285.1"/>
    </source>
</evidence>